<reference evidence="2" key="1">
    <citation type="submission" date="2023-03" db="EMBL/GenBank/DDBJ databases">
        <title>Massive genome expansion in bonnet fungi (Mycena s.s.) driven by repeated elements and novel gene families across ecological guilds.</title>
        <authorList>
            <consortium name="Lawrence Berkeley National Laboratory"/>
            <person name="Harder C.B."/>
            <person name="Miyauchi S."/>
            <person name="Viragh M."/>
            <person name="Kuo A."/>
            <person name="Thoen E."/>
            <person name="Andreopoulos B."/>
            <person name="Lu D."/>
            <person name="Skrede I."/>
            <person name="Drula E."/>
            <person name="Henrissat B."/>
            <person name="Morin E."/>
            <person name="Kohler A."/>
            <person name="Barry K."/>
            <person name="LaButti K."/>
            <person name="Morin E."/>
            <person name="Salamov A."/>
            <person name="Lipzen A."/>
            <person name="Mereny Z."/>
            <person name="Hegedus B."/>
            <person name="Baldrian P."/>
            <person name="Stursova M."/>
            <person name="Weitz H."/>
            <person name="Taylor A."/>
            <person name="Grigoriev I.V."/>
            <person name="Nagy L.G."/>
            <person name="Martin F."/>
            <person name="Kauserud H."/>
        </authorList>
    </citation>
    <scope>NUCLEOTIDE SEQUENCE</scope>
    <source>
        <strain evidence="2">CBHHK002</strain>
    </source>
</reference>
<feature type="compositionally biased region" description="Acidic residues" evidence="1">
    <location>
        <begin position="93"/>
        <end position="113"/>
    </location>
</feature>
<protein>
    <submittedName>
        <fullName evidence="2">Uncharacterized protein</fullName>
    </submittedName>
</protein>
<evidence type="ECO:0000256" key="1">
    <source>
        <dbReference type="SAM" id="MobiDB-lite"/>
    </source>
</evidence>
<sequence length="268" mass="28977">MVSRMTISLRCKEDFNGWLLFMLGIDAYPALDMSCVVLGGVAGITSTAAFDIPNQMAVMDHLKTLRRRGRMGRRTRSRTQTRTRTRTAGTTKDDDDGNEGEEDVESCEGDDTSSQEADNWGLVTMPSAESLASKAASAASTFDGASTLSGLKKITRIVRIPTPTPKQNGVESVTGRRSGAGHEGCRSIPNAASQVDSNSDRQDLIEEDGVHNANWSQAAKETRQSCPNCTELRFGQSESQPNREGLIQSLEVFLGRISLSSSVRLSAI</sequence>
<evidence type="ECO:0000313" key="3">
    <source>
        <dbReference type="Proteomes" id="UP001218218"/>
    </source>
</evidence>
<feature type="region of interest" description="Disordered" evidence="1">
    <location>
        <begin position="67"/>
        <end position="118"/>
    </location>
</feature>
<organism evidence="2 3">
    <name type="scientific">Mycena albidolilacea</name>
    <dbReference type="NCBI Taxonomy" id="1033008"/>
    <lineage>
        <taxon>Eukaryota</taxon>
        <taxon>Fungi</taxon>
        <taxon>Dikarya</taxon>
        <taxon>Basidiomycota</taxon>
        <taxon>Agaricomycotina</taxon>
        <taxon>Agaricomycetes</taxon>
        <taxon>Agaricomycetidae</taxon>
        <taxon>Agaricales</taxon>
        <taxon>Marasmiineae</taxon>
        <taxon>Mycenaceae</taxon>
        <taxon>Mycena</taxon>
    </lineage>
</organism>
<dbReference type="EMBL" id="JARIHO010000010">
    <property type="protein sequence ID" value="KAJ7354560.1"/>
    <property type="molecule type" value="Genomic_DNA"/>
</dbReference>
<dbReference type="AlphaFoldDB" id="A0AAD7AD71"/>
<proteinExistence type="predicted"/>
<accession>A0AAD7AD71</accession>
<gene>
    <name evidence="2" type="ORF">DFH08DRAFT_47180</name>
</gene>
<keyword evidence="3" id="KW-1185">Reference proteome</keyword>
<comment type="caution">
    <text evidence="2">The sequence shown here is derived from an EMBL/GenBank/DDBJ whole genome shotgun (WGS) entry which is preliminary data.</text>
</comment>
<name>A0AAD7AD71_9AGAR</name>
<dbReference type="Proteomes" id="UP001218218">
    <property type="component" value="Unassembled WGS sequence"/>
</dbReference>
<feature type="region of interest" description="Disordered" evidence="1">
    <location>
        <begin position="162"/>
        <end position="199"/>
    </location>
</feature>
<feature type="compositionally biased region" description="Basic residues" evidence="1">
    <location>
        <begin position="67"/>
        <end position="85"/>
    </location>
</feature>
<evidence type="ECO:0000313" key="2">
    <source>
        <dbReference type="EMBL" id="KAJ7354560.1"/>
    </source>
</evidence>